<evidence type="ECO:0000256" key="1">
    <source>
        <dbReference type="SAM" id="MobiDB-lite"/>
    </source>
</evidence>
<evidence type="ECO:0008006" key="3">
    <source>
        <dbReference type="Google" id="ProtNLM"/>
    </source>
</evidence>
<gene>
    <name evidence="2" type="ORF">LCGC14_1798610</name>
</gene>
<proteinExistence type="predicted"/>
<feature type="region of interest" description="Disordered" evidence="1">
    <location>
        <begin position="84"/>
        <end position="154"/>
    </location>
</feature>
<reference evidence="2" key="1">
    <citation type="journal article" date="2015" name="Nature">
        <title>Complex archaea that bridge the gap between prokaryotes and eukaryotes.</title>
        <authorList>
            <person name="Spang A."/>
            <person name="Saw J.H."/>
            <person name="Jorgensen S.L."/>
            <person name="Zaremba-Niedzwiedzka K."/>
            <person name="Martijn J."/>
            <person name="Lind A.E."/>
            <person name="van Eijk R."/>
            <person name="Schleper C."/>
            <person name="Guy L."/>
            <person name="Ettema T.J."/>
        </authorList>
    </citation>
    <scope>NUCLEOTIDE SEQUENCE</scope>
</reference>
<organism evidence="2">
    <name type="scientific">marine sediment metagenome</name>
    <dbReference type="NCBI Taxonomy" id="412755"/>
    <lineage>
        <taxon>unclassified sequences</taxon>
        <taxon>metagenomes</taxon>
        <taxon>ecological metagenomes</taxon>
    </lineage>
</organism>
<sequence length="154" mass="17101">MSIALMTKVWESELPTHTHKFILLAFADHASDDGLCWPSVTRIARRSQLSRRQTQRIITDLKKLGVLALLEGHKHHQTPLYKLRGDKLTPLPSSEVTSGRSEVTSGRSEVTSATSGVTPTSPPLHISEPSLRTITREPSSNHPDFLFANRRTTA</sequence>
<dbReference type="Pfam" id="PF13730">
    <property type="entry name" value="HTH_36"/>
    <property type="match status" value="1"/>
</dbReference>
<comment type="caution">
    <text evidence="2">The sequence shown here is derived from an EMBL/GenBank/DDBJ whole genome shotgun (WGS) entry which is preliminary data.</text>
</comment>
<evidence type="ECO:0000313" key="2">
    <source>
        <dbReference type="EMBL" id="KKM01018.1"/>
    </source>
</evidence>
<dbReference type="InterPro" id="IPR036388">
    <property type="entry name" value="WH-like_DNA-bd_sf"/>
</dbReference>
<protein>
    <recommendedName>
        <fullName evidence="3">Helix-turn-helix domain-containing protein</fullName>
    </recommendedName>
</protein>
<dbReference type="EMBL" id="LAZR01017292">
    <property type="protein sequence ID" value="KKM01018.1"/>
    <property type="molecule type" value="Genomic_DNA"/>
</dbReference>
<dbReference type="Gene3D" id="1.10.10.10">
    <property type="entry name" value="Winged helix-like DNA-binding domain superfamily/Winged helix DNA-binding domain"/>
    <property type="match status" value="1"/>
</dbReference>
<name>A0A0F9JPW4_9ZZZZ</name>
<accession>A0A0F9JPW4</accession>
<feature type="compositionally biased region" description="Polar residues" evidence="1">
    <location>
        <begin position="130"/>
        <end position="142"/>
    </location>
</feature>
<dbReference type="AlphaFoldDB" id="A0A0F9JPW4"/>
<feature type="compositionally biased region" description="Polar residues" evidence="1">
    <location>
        <begin position="91"/>
        <end position="119"/>
    </location>
</feature>